<organism evidence="14 15">
    <name type="scientific">Ustilaginoidea virens</name>
    <name type="common">Rice false smut fungus</name>
    <name type="synonym">Villosiclava virens</name>
    <dbReference type="NCBI Taxonomy" id="1159556"/>
    <lineage>
        <taxon>Eukaryota</taxon>
        <taxon>Fungi</taxon>
        <taxon>Dikarya</taxon>
        <taxon>Ascomycota</taxon>
        <taxon>Pezizomycotina</taxon>
        <taxon>Sordariomycetes</taxon>
        <taxon>Hypocreomycetidae</taxon>
        <taxon>Hypocreales</taxon>
        <taxon>Clavicipitaceae</taxon>
        <taxon>Ustilaginoidea</taxon>
    </lineage>
</organism>
<dbReference type="PANTHER" id="PTHR24356">
    <property type="entry name" value="SERINE/THREONINE-PROTEIN KINASE"/>
    <property type="match status" value="1"/>
</dbReference>
<dbReference type="GO" id="GO:0035556">
    <property type="term" value="P:intracellular signal transduction"/>
    <property type="evidence" value="ECO:0007669"/>
    <property type="project" value="TreeGrafter"/>
</dbReference>
<evidence type="ECO:0000256" key="7">
    <source>
        <dbReference type="ARBA" id="ARBA00022840"/>
    </source>
</evidence>
<feature type="binding site" evidence="10">
    <location>
        <position position="397"/>
    </location>
    <ligand>
        <name>ATP</name>
        <dbReference type="ChEBI" id="CHEBI:30616"/>
    </ligand>
</feature>
<keyword evidence="15" id="KW-1185">Reference proteome</keyword>
<dbReference type="SMART" id="SM00220">
    <property type="entry name" value="S_TKc"/>
    <property type="match status" value="1"/>
</dbReference>
<dbReference type="GO" id="GO:0005524">
    <property type="term" value="F:ATP binding"/>
    <property type="evidence" value="ECO:0007669"/>
    <property type="project" value="UniProtKB-UniRule"/>
</dbReference>
<feature type="region of interest" description="Disordered" evidence="11">
    <location>
        <begin position="1"/>
        <end position="21"/>
    </location>
</feature>
<dbReference type="InterPro" id="IPR050236">
    <property type="entry name" value="Ser_Thr_kinase_AGC"/>
</dbReference>
<evidence type="ECO:0000259" key="12">
    <source>
        <dbReference type="PROSITE" id="PS50011"/>
    </source>
</evidence>
<dbReference type="Gene3D" id="3.30.200.20">
    <property type="entry name" value="Phosphorylase Kinase, domain 1"/>
    <property type="match status" value="1"/>
</dbReference>
<feature type="domain" description="Protein kinase" evidence="12">
    <location>
        <begin position="368"/>
        <end position="597"/>
    </location>
</feature>
<dbReference type="KEGG" id="uvi:66065261"/>
<feature type="region of interest" description="Disordered" evidence="11">
    <location>
        <begin position="121"/>
        <end position="165"/>
    </location>
</feature>
<dbReference type="PROSITE" id="PS51285">
    <property type="entry name" value="AGC_KINASE_CTER"/>
    <property type="match status" value="1"/>
</dbReference>
<dbReference type="GO" id="GO:0005816">
    <property type="term" value="C:spindle pole body"/>
    <property type="evidence" value="ECO:0007669"/>
    <property type="project" value="TreeGrafter"/>
</dbReference>
<evidence type="ECO:0000256" key="10">
    <source>
        <dbReference type="PROSITE-ProRule" id="PRU10141"/>
    </source>
</evidence>
<evidence type="ECO:0000256" key="1">
    <source>
        <dbReference type="ARBA" id="ARBA00012513"/>
    </source>
</evidence>
<evidence type="ECO:0000313" key="15">
    <source>
        <dbReference type="Proteomes" id="UP000027002"/>
    </source>
</evidence>
<feature type="compositionally biased region" description="Polar residues" evidence="11">
    <location>
        <begin position="1"/>
        <end position="11"/>
    </location>
</feature>
<dbReference type="InterPro" id="IPR017441">
    <property type="entry name" value="Protein_kinase_ATP_BS"/>
</dbReference>
<evidence type="ECO:0000256" key="3">
    <source>
        <dbReference type="ARBA" id="ARBA00022553"/>
    </source>
</evidence>
<keyword evidence="6" id="KW-0418">Kinase</keyword>
<dbReference type="FunFam" id="3.30.200.20:FF:000109">
    <property type="entry name" value="Non-specific serine/threonine protein kinase"/>
    <property type="match status" value="1"/>
</dbReference>
<dbReference type="PROSITE" id="PS50011">
    <property type="entry name" value="PROTEIN_KINASE_DOM"/>
    <property type="match status" value="1"/>
</dbReference>
<keyword evidence="3" id="KW-0597">Phosphoprotein</keyword>
<dbReference type="SUPFAM" id="SSF56112">
    <property type="entry name" value="Protein kinase-like (PK-like)"/>
    <property type="match status" value="1"/>
</dbReference>
<proteinExistence type="predicted"/>
<dbReference type="PROSITE" id="PS00107">
    <property type="entry name" value="PROTEIN_KINASE_ATP"/>
    <property type="match status" value="1"/>
</dbReference>
<keyword evidence="5 10" id="KW-0547">Nucleotide-binding</keyword>
<evidence type="ECO:0000256" key="5">
    <source>
        <dbReference type="ARBA" id="ARBA00022741"/>
    </source>
</evidence>
<dbReference type="InterPro" id="IPR000719">
    <property type="entry name" value="Prot_kinase_dom"/>
</dbReference>
<keyword evidence="7 10" id="KW-0067">ATP-binding</keyword>
<dbReference type="AlphaFoldDB" id="A0A8E5MI63"/>
<name>A0A8E5MI63_USTVR</name>
<dbReference type="SMART" id="SM00133">
    <property type="entry name" value="S_TK_X"/>
    <property type="match status" value="1"/>
</dbReference>
<evidence type="ECO:0000256" key="6">
    <source>
        <dbReference type="ARBA" id="ARBA00022777"/>
    </source>
</evidence>
<dbReference type="GO" id="GO:0004674">
    <property type="term" value="F:protein serine/threonine kinase activity"/>
    <property type="evidence" value="ECO:0007669"/>
    <property type="project" value="UniProtKB-KW"/>
</dbReference>
<evidence type="ECO:0000313" key="14">
    <source>
        <dbReference type="EMBL" id="QUC20242.1"/>
    </source>
</evidence>
<dbReference type="EMBL" id="CP072755">
    <property type="protein sequence ID" value="QUC20242.1"/>
    <property type="molecule type" value="Genomic_DNA"/>
</dbReference>
<reference evidence="14" key="1">
    <citation type="submission" date="2020-03" db="EMBL/GenBank/DDBJ databases">
        <title>A mixture of massive structural variations and highly conserved coding sequences in Ustilaginoidea virens genome.</title>
        <authorList>
            <person name="Zhang K."/>
            <person name="Zhao Z."/>
            <person name="Zhang Z."/>
            <person name="Li Y."/>
            <person name="Hsiang T."/>
            <person name="Sun W."/>
        </authorList>
    </citation>
    <scope>NUCLEOTIDE SEQUENCE</scope>
    <source>
        <strain evidence="14">UV-8b</strain>
    </source>
</reference>
<feature type="region of interest" description="Disordered" evidence="11">
    <location>
        <begin position="672"/>
        <end position="696"/>
    </location>
</feature>
<dbReference type="Pfam" id="PF00433">
    <property type="entry name" value="Pkinase_C"/>
    <property type="match status" value="1"/>
</dbReference>
<dbReference type="Proteomes" id="UP000027002">
    <property type="component" value="Chromosome 3"/>
</dbReference>
<dbReference type="OrthoDB" id="18472at2759"/>
<comment type="catalytic activity">
    <reaction evidence="9">
        <text>L-seryl-[protein] + ATP = O-phospho-L-seryl-[protein] + ADP + H(+)</text>
        <dbReference type="Rhea" id="RHEA:17989"/>
        <dbReference type="Rhea" id="RHEA-COMP:9863"/>
        <dbReference type="Rhea" id="RHEA-COMP:11604"/>
        <dbReference type="ChEBI" id="CHEBI:15378"/>
        <dbReference type="ChEBI" id="CHEBI:29999"/>
        <dbReference type="ChEBI" id="CHEBI:30616"/>
        <dbReference type="ChEBI" id="CHEBI:83421"/>
        <dbReference type="ChEBI" id="CHEBI:456216"/>
        <dbReference type="EC" id="2.7.11.1"/>
    </reaction>
</comment>
<dbReference type="FunFam" id="1.10.510.10:FF:000319">
    <property type="entry name" value="Non-specific serine/threonine protein kinase"/>
    <property type="match status" value="1"/>
</dbReference>
<dbReference type="PANTHER" id="PTHR24356:SF417">
    <property type="entry name" value="CELL CYCLE PROTEIN KINASE DBF2-RELATED"/>
    <property type="match status" value="1"/>
</dbReference>
<protein>
    <recommendedName>
        <fullName evidence="1">non-specific serine/threonine protein kinase</fullName>
        <ecNumber evidence="1">2.7.11.1</ecNumber>
    </recommendedName>
</protein>
<dbReference type="Pfam" id="PF00069">
    <property type="entry name" value="Pkinase"/>
    <property type="match status" value="2"/>
</dbReference>
<feature type="region of interest" description="Disordered" evidence="11">
    <location>
        <begin position="224"/>
        <end position="269"/>
    </location>
</feature>
<accession>A0A8E5MI63</accession>
<comment type="catalytic activity">
    <reaction evidence="8">
        <text>L-threonyl-[protein] + ATP = O-phospho-L-threonyl-[protein] + ADP + H(+)</text>
        <dbReference type="Rhea" id="RHEA:46608"/>
        <dbReference type="Rhea" id="RHEA-COMP:11060"/>
        <dbReference type="Rhea" id="RHEA-COMP:11605"/>
        <dbReference type="ChEBI" id="CHEBI:15378"/>
        <dbReference type="ChEBI" id="CHEBI:30013"/>
        <dbReference type="ChEBI" id="CHEBI:30616"/>
        <dbReference type="ChEBI" id="CHEBI:61977"/>
        <dbReference type="ChEBI" id="CHEBI:456216"/>
        <dbReference type="EC" id="2.7.11.1"/>
    </reaction>
</comment>
<feature type="compositionally biased region" description="Polar residues" evidence="11">
    <location>
        <begin position="134"/>
        <end position="155"/>
    </location>
</feature>
<dbReference type="GeneID" id="66065261"/>
<dbReference type="EC" id="2.7.11.1" evidence="1"/>
<dbReference type="InterPro" id="IPR011009">
    <property type="entry name" value="Kinase-like_dom_sf"/>
</dbReference>
<evidence type="ECO:0000259" key="13">
    <source>
        <dbReference type="PROSITE" id="PS51285"/>
    </source>
</evidence>
<evidence type="ECO:0000256" key="2">
    <source>
        <dbReference type="ARBA" id="ARBA00022527"/>
    </source>
</evidence>
<keyword evidence="4" id="KW-0808">Transferase</keyword>
<keyword evidence="2" id="KW-0723">Serine/threonine-protein kinase</keyword>
<evidence type="ECO:0000256" key="4">
    <source>
        <dbReference type="ARBA" id="ARBA00022679"/>
    </source>
</evidence>
<sequence length="696" mass="78962">MNNPVDTSQTCAPKKKPRLPPVDQTQARRFLQLQAWPGSASHLFRLELPAQPSPAFSPSASFRKPHVIDRRIAASQKLLVQIQAGFGGCCLSPDYLSYIRVTRLAYKLECFMSSFFQGGKEKAAGDGSPRPATPTKNINNSFINPPSTPHGSPSKKTVPPGAHDLPAAFESAMSLASTGIDAPVRLTRPQSVVTPLSSGNSNAQPLDESSINIDDSVIHKAALSGSPLKKQGQENTPPASRLGLSDSPAQHNHAAKSRQQLYEAKDRPRTAYKKFNTARGLTPEERELLQKPGVKRLVNVTQLYFLDYYFDLLTYVGSRQNRLAAFKSEFPPPPETEEQMHSQMWTKYTGRERANLRKRRVRLRQGDFQILTQVGQGGYGQVFLAQKKDTREVCALKVMSKKLLFKLDEVRHVLTERDILTTAQSEWLVRLLYSFQDDKTGVLAPSRIESMRIKLEQASETTVPFGKPMDQRTVAERRESYRNMRQNDVNYAKSIVGSPDYMAPEVLRGEEYDYTVDYWSLGCMLFESLTGFPPFAGATPDETWRNLKHWKEVLKRPVWENPNYFLSNRTWDFITTCINSRTRRFSNIQDIYDHHYFAEVDWETLRQTRAPFVPELDSETDAGYFDDFSNEADMAKYKEVHEKQQALESMADRQDEMSKSLFVGFTFRHRKPAAEDGGSPRKRIPLSDSETFGTML</sequence>
<dbReference type="InterPro" id="IPR017892">
    <property type="entry name" value="Pkinase_C"/>
</dbReference>
<dbReference type="InterPro" id="IPR000961">
    <property type="entry name" value="AGC-kinase_C"/>
</dbReference>
<evidence type="ECO:0000256" key="11">
    <source>
        <dbReference type="SAM" id="MobiDB-lite"/>
    </source>
</evidence>
<gene>
    <name evidence="14" type="ORF">UV8b_04483</name>
</gene>
<dbReference type="RefSeq" id="XP_042997915.1">
    <property type="nucleotide sequence ID" value="XM_043141981.1"/>
</dbReference>
<evidence type="ECO:0000256" key="8">
    <source>
        <dbReference type="ARBA" id="ARBA00047899"/>
    </source>
</evidence>
<evidence type="ECO:0000256" key="9">
    <source>
        <dbReference type="ARBA" id="ARBA00048679"/>
    </source>
</evidence>
<feature type="domain" description="AGC-kinase C-terminal" evidence="13">
    <location>
        <begin position="598"/>
        <end position="677"/>
    </location>
</feature>
<dbReference type="Gene3D" id="1.10.510.10">
    <property type="entry name" value="Transferase(Phosphotransferase) domain 1"/>
    <property type="match status" value="1"/>
</dbReference>